<evidence type="ECO:0000313" key="3">
    <source>
        <dbReference type="Proteomes" id="UP000269692"/>
    </source>
</evidence>
<feature type="region of interest" description="Disordered" evidence="1">
    <location>
        <begin position="76"/>
        <end position="95"/>
    </location>
</feature>
<evidence type="ECO:0000256" key="1">
    <source>
        <dbReference type="SAM" id="MobiDB-lite"/>
    </source>
</evidence>
<sequence length="118" mass="12576">MRIATLGSIEPQAWSRVAFALFSLFAGAAAIQARAVLCGKAPEPMGSPGSWVRSGLQSGSFGVHGGLVRCRSCRGSPVPRSVPDPRPLILPLVGGDMNRHRDGEFVRLPGRNRRRNGS</sequence>
<organism evidence="2 3">
    <name type="scientific">Xanthobacter tagetidis</name>
    <dbReference type="NCBI Taxonomy" id="60216"/>
    <lineage>
        <taxon>Bacteria</taxon>
        <taxon>Pseudomonadati</taxon>
        <taxon>Pseudomonadota</taxon>
        <taxon>Alphaproteobacteria</taxon>
        <taxon>Hyphomicrobiales</taxon>
        <taxon>Xanthobacteraceae</taxon>
        <taxon>Xanthobacter</taxon>
    </lineage>
</organism>
<dbReference type="AlphaFoldDB" id="A0A3L7A503"/>
<dbReference type="Proteomes" id="UP000269692">
    <property type="component" value="Unassembled WGS sequence"/>
</dbReference>
<name>A0A3L7A503_9HYPH</name>
<dbReference type="OrthoDB" id="6576970at2"/>
<accession>A0A3L7A503</accession>
<dbReference type="EMBL" id="RCTF01000018">
    <property type="protein sequence ID" value="RLP74651.1"/>
    <property type="molecule type" value="Genomic_DNA"/>
</dbReference>
<dbReference type="RefSeq" id="WP_121624813.1">
    <property type="nucleotide sequence ID" value="NZ_JACIIW010000010.1"/>
</dbReference>
<proteinExistence type="predicted"/>
<reference evidence="2 3" key="1">
    <citation type="submission" date="2018-10" db="EMBL/GenBank/DDBJ databases">
        <title>Xanthobacter tagetidis genome sequencing and assembly.</title>
        <authorList>
            <person name="Maclea K.S."/>
            <person name="Goen A.E."/>
            <person name="Fatima S.A."/>
        </authorList>
    </citation>
    <scope>NUCLEOTIDE SEQUENCE [LARGE SCALE GENOMIC DNA]</scope>
    <source>
        <strain evidence="2 3">ATCC 700314</strain>
    </source>
</reference>
<comment type="caution">
    <text evidence="2">The sequence shown here is derived from an EMBL/GenBank/DDBJ whole genome shotgun (WGS) entry which is preliminary data.</text>
</comment>
<keyword evidence="3" id="KW-1185">Reference proteome</keyword>
<evidence type="ECO:0000313" key="2">
    <source>
        <dbReference type="EMBL" id="RLP74651.1"/>
    </source>
</evidence>
<gene>
    <name evidence="2" type="ORF">D9R14_18425</name>
</gene>
<protein>
    <submittedName>
        <fullName evidence="2">Uncharacterized protein</fullName>
    </submittedName>
</protein>